<dbReference type="AlphaFoldDB" id="A0A9W5LGE2"/>
<dbReference type="Proteomes" id="UP000011182">
    <property type="component" value="Unassembled WGS sequence"/>
</dbReference>
<dbReference type="GO" id="GO:0005737">
    <property type="term" value="C:cytoplasm"/>
    <property type="evidence" value="ECO:0007669"/>
    <property type="project" value="UniProtKB-SubCell"/>
</dbReference>
<name>A0A9W5LGE2_9BACI</name>
<comment type="subcellular location">
    <subcellularLocation>
        <location evidence="1">Cytoplasm</location>
    </subcellularLocation>
</comment>
<comment type="similarity">
    <text evidence="5">Belongs to the Rap family.</text>
</comment>
<dbReference type="InterPro" id="IPR011990">
    <property type="entry name" value="TPR-like_helical_dom_sf"/>
</dbReference>
<gene>
    <name evidence="7" type="ORF">BSI_32620</name>
</gene>
<keyword evidence="6" id="KW-0175">Coiled coil</keyword>
<comment type="caution">
    <text evidence="7">The sequence shown here is derived from an EMBL/GenBank/DDBJ whole genome shotgun (WGS) entry which is preliminary data.</text>
</comment>
<feature type="coiled-coil region" evidence="6">
    <location>
        <begin position="38"/>
        <end position="100"/>
    </location>
</feature>
<dbReference type="PANTHER" id="PTHR46630:SF1">
    <property type="entry name" value="TETRATRICOPEPTIDE REPEAT PROTEIN 29"/>
    <property type="match status" value="1"/>
</dbReference>
<evidence type="ECO:0000256" key="1">
    <source>
        <dbReference type="ARBA" id="ARBA00004496"/>
    </source>
</evidence>
<dbReference type="SMART" id="SM00028">
    <property type="entry name" value="TPR"/>
    <property type="match status" value="4"/>
</dbReference>
<evidence type="ECO:0000256" key="6">
    <source>
        <dbReference type="SAM" id="Coils"/>
    </source>
</evidence>
<organism evidence="7 8">
    <name type="scientific">Bacillus inaquosorum KCTC 13429</name>
    <dbReference type="NCBI Taxonomy" id="1236548"/>
    <lineage>
        <taxon>Bacteria</taxon>
        <taxon>Bacillati</taxon>
        <taxon>Bacillota</taxon>
        <taxon>Bacilli</taxon>
        <taxon>Bacillales</taxon>
        <taxon>Bacillaceae</taxon>
        <taxon>Bacillus</taxon>
    </lineage>
</organism>
<proteinExistence type="inferred from homology"/>
<keyword evidence="4" id="KW-0802">TPR repeat</keyword>
<reference evidence="7 8" key="1">
    <citation type="journal article" date="2014" name="Syst. Appl. Microbiol.">
        <title>Genomic insights into the taxonomic status of the three subspecies of Bacillus subtilis.</title>
        <authorList>
            <person name="Yi H."/>
            <person name="Chun J."/>
            <person name="Cha C.J."/>
        </authorList>
    </citation>
    <scope>NUCLEOTIDE SEQUENCE [LARGE SCALE GENOMIC DNA]</scope>
    <source>
        <strain evidence="7 8">KCTC 13429</strain>
    </source>
</reference>
<dbReference type="PANTHER" id="PTHR46630">
    <property type="entry name" value="TETRATRICOPEPTIDE REPEAT PROTEIN 29"/>
    <property type="match status" value="1"/>
</dbReference>
<evidence type="ECO:0000256" key="3">
    <source>
        <dbReference type="ARBA" id="ARBA00022737"/>
    </source>
</evidence>
<protein>
    <submittedName>
        <fullName evidence="7">Response regulator aspartate phosphatase</fullName>
    </submittedName>
</protein>
<dbReference type="Gene3D" id="1.25.40.10">
    <property type="entry name" value="Tetratricopeptide repeat domain"/>
    <property type="match status" value="2"/>
</dbReference>
<evidence type="ECO:0000256" key="4">
    <source>
        <dbReference type="ARBA" id="ARBA00022803"/>
    </source>
</evidence>
<keyword evidence="2" id="KW-0963">Cytoplasm</keyword>
<sequence length="397" mass="47062">MDGGIFLRGVFLDKDKIPYDIVTKKLNDWYTLIKDDQVEHAEIIKIEVEKELLNMEENQDALLYYQLLDFRHEIMLSYMKSKEIDDLNNAYETIKEIEKQGQLTGMLEYYFYFFKGMYEFRRKELTSAISAYRIAESKLSEVEDEIEKAEFFFKVSYVYYYMKQTYFSMNYANRALKIFREYEEYAVQTVRCQFIVAGNLIDSLEYERALEQFLNSLEIAKGSNIEHLIAMSHMNIGICYDELKEYKKASQHLILALEIFEKSKHSFLTKTLFTLTYVEAKQQNYDVALIYFRKGRFIADKSDDKEYSAKFKILEGLFFSDGETQLIKNAFSYLASRKMFADVENFSIEVADYFHEQGNLMLSNEYYRMSIEARRKIKKGEIIDENQPDSIGSSDFK</sequence>
<evidence type="ECO:0000256" key="5">
    <source>
        <dbReference type="ARBA" id="ARBA00038253"/>
    </source>
</evidence>
<evidence type="ECO:0000313" key="7">
    <source>
        <dbReference type="EMBL" id="ELS60264.1"/>
    </source>
</evidence>
<accession>A0A9W5LGE2</accession>
<keyword evidence="3" id="KW-0677">Repeat</keyword>
<dbReference type="SUPFAM" id="SSF48452">
    <property type="entry name" value="TPR-like"/>
    <property type="match status" value="2"/>
</dbReference>
<dbReference type="Pfam" id="PF18801">
    <property type="entry name" value="RapH_N"/>
    <property type="match status" value="1"/>
</dbReference>
<evidence type="ECO:0000256" key="2">
    <source>
        <dbReference type="ARBA" id="ARBA00022490"/>
    </source>
</evidence>
<dbReference type="InterPro" id="IPR019734">
    <property type="entry name" value="TPR_rpt"/>
</dbReference>
<keyword evidence="8" id="KW-1185">Reference proteome</keyword>
<dbReference type="EMBL" id="AMXN01000006">
    <property type="protein sequence ID" value="ELS60264.1"/>
    <property type="molecule type" value="Genomic_DNA"/>
</dbReference>
<dbReference type="InterPro" id="IPR051476">
    <property type="entry name" value="Bac_ResReg_Asp_Phosphatase"/>
</dbReference>
<evidence type="ECO:0000313" key="8">
    <source>
        <dbReference type="Proteomes" id="UP000011182"/>
    </source>
</evidence>
<dbReference type="Pfam" id="PF13424">
    <property type="entry name" value="TPR_12"/>
    <property type="match status" value="1"/>
</dbReference>